<gene>
    <name evidence="2" type="ORF">THOM_1238</name>
</gene>
<reference evidence="2 3" key="1">
    <citation type="journal article" date="2012" name="PLoS Pathog.">
        <title>The genome of the obligate intracellular parasite Trachipleistophora hominis: new insights into microsporidian genome dynamics and reductive evolution.</title>
        <authorList>
            <person name="Heinz E."/>
            <person name="Williams T.A."/>
            <person name="Nakjang S."/>
            <person name="Noel C.J."/>
            <person name="Swan D.C."/>
            <person name="Goldberg A.V."/>
            <person name="Harris S.R."/>
            <person name="Weinmaier T."/>
            <person name="Markert S."/>
            <person name="Becher D."/>
            <person name="Bernhardt J."/>
            <person name="Dagan T."/>
            <person name="Hacker C."/>
            <person name="Lucocq J.M."/>
            <person name="Schweder T."/>
            <person name="Rattei T."/>
            <person name="Hall N."/>
            <person name="Hirt R.P."/>
            <person name="Embley T.M."/>
        </authorList>
    </citation>
    <scope>NUCLEOTIDE SEQUENCE [LARGE SCALE GENOMIC DNA]</scope>
</reference>
<name>L7JYG7_TRAHO</name>
<dbReference type="VEuPathDB" id="MicrosporidiaDB:THOM_1238"/>
<feature type="transmembrane region" description="Helical" evidence="1">
    <location>
        <begin position="316"/>
        <end position="339"/>
    </location>
</feature>
<dbReference type="HOGENOM" id="CLU_639681_0_0_1"/>
<dbReference type="InParanoid" id="L7JYG7"/>
<dbReference type="Proteomes" id="UP000011185">
    <property type="component" value="Unassembled WGS sequence"/>
</dbReference>
<keyword evidence="3" id="KW-1185">Reference proteome</keyword>
<feature type="transmembrane region" description="Helical" evidence="1">
    <location>
        <begin position="370"/>
        <end position="388"/>
    </location>
</feature>
<keyword evidence="1" id="KW-1133">Transmembrane helix</keyword>
<feature type="transmembrane region" description="Helical" evidence="1">
    <location>
        <begin position="43"/>
        <end position="64"/>
    </location>
</feature>
<proteinExistence type="predicted"/>
<feature type="transmembrane region" description="Helical" evidence="1">
    <location>
        <begin position="290"/>
        <end position="310"/>
    </location>
</feature>
<organism evidence="2 3">
    <name type="scientific">Trachipleistophora hominis</name>
    <name type="common">Microsporidian parasite</name>
    <dbReference type="NCBI Taxonomy" id="72359"/>
    <lineage>
        <taxon>Eukaryota</taxon>
        <taxon>Fungi</taxon>
        <taxon>Fungi incertae sedis</taxon>
        <taxon>Microsporidia</taxon>
        <taxon>Pleistophoridae</taxon>
        <taxon>Trachipleistophora</taxon>
    </lineage>
</organism>
<accession>L7JYG7</accession>
<sequence>MITHCTITTNIFTLALNVYQLYVLLTKTYYYSFVMTPRMKACALMHGCYNLVAAAYSFGSLVMVCYDGLSFLRYLGEYVQMMVVLLVAEVGKEKRMKYDGDMKRGDWVKEGMKRGEWVKGLEGKGYFKEGLEGKNYLREGLEGINIREGMKRGDCFKGPEGENYLKEGLEGKDCFREGLEGKDYLREGLEGTNLKEDMKRSRRNENVIEQERLKKSLEQEINGEHELSHKNLEGQDHNEEERYDDILERAIAPYSTNGVEQLRTDRINDLHGVTTKPARKDARPSSGPPVVPLTMTITTSLLLCIASIYFRDMPTLHDVFFSALITCNLVVILVLNCVYRAGATNALCNVLLIIAELLSIFVQVKVLRKSIFYDLLSCVNVFAMVALFRSVDGALFDRPGTVPFYTALMPENYDEEFCKKVHR</sequence>
<dbReference type="AlphaFoldDB" id="L7JYG7"/>
<evidence type="ECO:0000256" key="1">
    <source>
        <dbReference type="SAM" id="Phobius"/>
    </source>
</evidence>
<dbReference type="EMBL" id="JH993925">
    <property type="protein sequence ID" value="ELQ75777.1"/>
    <property type="molecule type" value="Genomic_DNA"/>
</dbReference>
<evidence type="ECO:0000313" key="3">
    <source>
        <dbReference type="Proteomes" id="UP000011185"/>
    </source>
</evidence>
<keyword evidence="1" id="KW-0472">Membrane</keyword>
<dbReference type="OrthoDB" id="10360901at2759"/>
<feature type="transmembrane region" description="Helical" evidence="1">
    <location>
        <begin position="12"/>
        <end position="31"/>
    </location>
</feature>
<protein>
    <submittedName>
        <fullName evidence="2">Putative transporter</fullName>
    </submittedName>
</protein>
<keyword evidence="1" id="KW-0812">Transmembrane</keyword>
<feature type="transmembrane region" description="Helical" evidence="1">
    <location>
        <begin position="346"/>
        <end position="364"/>
    </location>
</feature>
<evidence type="ECO:0000313" key="2">
    <source>
        <dbReference type="EMBL" id="ELQ75777.1"/>
    </source>
</evidence>
<dbReference type="OMA" id="LMPENYD"/>